<evidence type="ECO:0000313" key="2">
    <source>
        <dbReference type="Proteomes" id="UP000054321"/>
    </source>
</evidence>
<proteinExistence type="predicted"/>
<keyword evidence="2" id="KW-1185">Reference proteome</keyword>
<dbReference type="InParanoid" id="A0A0C3CTS1"/>
<dbReference type="HOGENOM" id="CLU_3087838_0_0_1"/>
<reference evidence="1 2" key="1">
    <citation type="submission" date="2014-04" db="EMBL/GenBank/DDBJ databases">
        <authorList>
            <consortium name="DOE Joint Genome Institute"/>
            <person name="Kuo A."/>
            <person name="Martino E."/>
            <person name="Perotto S."/>
            <person name="Kohler A."/>
            <person name="Nagy L.G."/>
            <person name="Floudas D."/>
            <person name="Copeland A."/>
            <person name="Barry K.W."/>
            <person name="Cichocki N."/>
            <person name="Veneault-Fourrey C."/>
            <person name="LaButti K."/>
            <person name="Lindquist E.A."/>
            <person name="Lipzen A."/>
            <person name="Lundell T."/>
            <person name="Morin E."/>
            <person name="Murat C."/>
            <person name="Sun H."/>
            <person name="Tunlid A."/>
            <person name="Henrissat B."/>
            <person name="Grigoriev I.V."/>
            <person name="Hibbett D.S."/>
            <person name="Martin F."/>
            <person name="Nordberg H.P."/>
            <person name="Cantor M.N."/>
            <person name="Hua S.X."/>
        </authorList>
    </citation>
    <scope>NUCLEOTIDE SEQUENCE [LARGE SCALE GENOMIC DNA]</scope>
    <source>
        <strain evidence="1 2">Zn</strain>
    </source>
</reference>
<organism evidence="1 2">
    <name type="scientific">Oidiodendron maius (strain Zn)</name>
    <dbReference type="NCBI Taxonomy" id="913774"/>
    <lineage>
        <taxon>Eukaryota</taxon>
        <taxon>Fungi</taxon>
        <taxon>Dikarya</taxon>
        <taxon>Ascomycota</taxon>
        <taxon>Pezizomycotina</taxon>
        <taxon>Leotiomycetes</taxon>
        <taxon>Leotiomycetes incertae sedis</taxon>
        <taxon>Myxotrichaceae</taxon>
        <taxon>Oidiodendron</taxon>
    </lineage>
</organism>
<gene>
    <name evidence="1" type="ORF">OIDMADRAFT_61959</name>
</gene>
<sequence length="52" mass="5730">MLQALNTASVIYWVLETDLPEFGGQSELLASYQDYIATEVGNIALRNLDLVA</sequence>
<name>A0A0C3CTS1_OIDMZ</name>
<protein>
    <submittedName>
        <fullName evidence="1">Uncharacterized protein</fullName>
    </submittedName>
</protein>
<reference evidence="2" key="2">
    <citation type="submission" date="2015-01" db="EMBL/GenBank/DDBJ databases">
        <title>Evolutionary Origins and Diversification of the Mycorrhizal Mutualists.</title>
        <authorList>
            <consortium name="DOE Joint Genome Institute"/>
            <consortium name="Mycorrhizal Genomics Consortium"/>
            <person name="Kohler A."/>
            <person name="Kuo A."/>
            <person name="Nagy L.G."/>
            <person name="Floudas D."/>
            <person name="Copeland A."/>
            <person name="Barry K.W."/>
            <person name="Cichocki N."/>
            <person name="Veneault-Fourrey C."/>
            <person name="LaButti K."/>
            <person name="Lindquist E.A."/>
            <person name="Lipzen A."/>
            <person name="Lundell T."/>
            <person name="Morin E."/>
            <person name="Murat C."/>
            <person name="Riley R."/>
            <person name="Ohm R."/>
            <person name="Sun H."/>
            <person name="Tunlid A."/>
            <person name="Henrissat B."/>
            <person name="Grigoriev I.V."/>
            <person name="Hibbett D.S."/>
            <person name="Martin F."/>
        </authorList>
    </citation>
    <scope>NUCLEOTIDE SEQUENCE [LARGE SCALE GENOMIC DNA]</scope>
    <source>
        <strain evidence="2">Zn</strain>
    </source>
</reference>
<dbReference type="Proteomes" id="UP000054321">
    <property type="component" value="Unassembled WGS sequence"/>
</dbReference>
<dbReference type="EMBL" id="KN832900">
    <property type="protein sequence ID" value="KIM93077.1"/>
    <property type="molecule type" value="Genomic_DNA"/>
</dbReference>
<accession>A0A0C3CTS1</accession>
<evidence type="ECO:0000313" key="1">
    <source>
        <dbReference type="EMBL" id="KIM93077.1"/>
    </source>
</evidence>
<dbReference type="AlphaFoldDB" id="A0A0C3CTS1"/>